<feature type="region of interest" description="Disordered" evidence="1">
    <location>
        <begin position="39"/>
        <end position="61"/>
    </location>
</feature>
<name>A0ABY7N4F4_ALCFA</name>
<proteinExistence type="predicted"/>
<evidence type="ECO:0000313" key="2">
    <source>
        <dbReference type="EMBL" id="WBM38966.1"/>
    </source>
</evidence>
<dbReference type="Proteomes" id="UP001211866">
    <property type="component" value="Chromosome"/>
</dbReference>
<organism evidence="2 3">
    <name type="scientific">Alcaligenes faecalis</name>
    <dbReference type="NCBI Taxonomy" id="511"/>
    <lineage>
        <taxon>Bacteria</taxon>
        <taxon>Pseudomonadati</taxon>
        <taxon>Pseudomonadota</taxon>
        <taxon>Betaproteobacteria</taxon>
        <taxon>Burkholderiales</taxon>
        <taxon>Alcaligenaceae</taxon>
        <taxon>Alcaligenes</taxon>
    </lineage>
</organism>
<sequence length="89" mass="9983">MNKRQEINFISCWVAISRDSVFQATCSSTDLTALKPVNQDPKTVRQAQASEPKPAPVTESRDLHHFLENPTGFTFPAKCFYSVASIHFP</sequence>
<accession>A0ABY7N4F4</accession>
<gene>
    <name evidence="2" type="ORF">M2J83_03815</name>
</gene>
<evidence type="ECO:0000313" key="3">
    <source>
        <dbReference type="Proteomes" id="UP001211866"/>
    </source>
</evidence>
<keyword evidence="3" id="KW-1185">Reference proteome</keyword>
<reference evidence="2 3" key="1">
    <citation type="submission" date="2022-05" db="EMBL/GenBank/DDBJ databases">
        <title>Complete sequence of strain NY11312.</title>
        <authorList>
            <person name="Zhou D."/>
        </authorList>
    </citation>
    <scope>NUCLEOTIDE SEQUENCE [LARGE SCALE GENOMIC DNA]</scope>
    <source>
        <strain evidence="2 3">NY11312</strain>
    </source>
</reference>
<dbReference type="RefSeq" id="WP_270118979.1">
    <property type="nucleotide sequence ID" value="NZ_CP096916.1"/>
</dbReference>
<protein>
    <submittedName>
        <fullName evidence="2">Uncharacterized protein</fullName>
    </submittedName>
</protein>
<dbReference type="EMBL" id="CP096916">
    <property type="protein sequence ID" value="WBM38966.1"/>
    <property type="molecule type" value="Genomic_DNA"/>
</dbReference>
<evidence type="ECO:0000256" key="1">
    <source>
        <dbReference type="SAM" id="MobiDB-lite"/>
    </source>
</evidence>